<dbReference type="EMBL" id="VOIR01000013">
    <property type="protein sequence ID" value="KAA6433742.1"/>
    <property type="molecule type" value="Genomic_DNA"/>
</dbReference>
<dbReference type="Pfam" id="PF09534">
    <property type="entry name" value="Trp_oprn_chp"/>
    <property type="match status" value="1"/>
</dbReference>
<comment type="caution">
    <text evidence="2">The sequence shown here is derived from an EMBL/GenBank/DDBJ whole genome shotgun (WGS) entry which is preliminary data.</text>
</comment>
<protein>
    <recommendedName>
        <fullName evidence="4">Trp biosynthesis protein</fullName>
    </recommendedName>
</protein>
<evidence type="ECO:0008006" key="4">
    <source>
        <dbReference type="Google" id="ProtNLM"/>
    </source>
</evidence>
<organism evidence="2 3">
    <name type="scientific">Agrococcus sediminis</name>
    <dbReference type="NCBI Taxonomy" id="2599924"/>
    <lineage>
        <taxon>Bacteria</taxon>
        <taxon>Bacillati</taxon>
        <taxon>Actinomycetota</taxon>
        <taxon>Actinomycetes</taxon>
        <taxon>Micrococcales</taxon>
        <taxon>Microbacteriaceae</taxon>
        <taxon>Agrococcus</taxon>
    </lineage>
</organism>
<gene>
    <name evidence="2" type="ORF">FQ330_06570</name>
</gene>
<keyword evidence="1" id="KW-0472">Membrane</keyword>
<name>A0A5M8QHA3_9MICO</name>
<dbReference type="OrthoDB" id="5119592at2"/>
<keyword evidence="1" id="KW-0812">Transmembrane</keyword>
<evidence type="ECO:0000313" key="3">
    <source>
        <dbReference type="Proteomes" id="UP000323221"/>
    </source>
</evidence>
<proteinExistence type="predicted"/>
<feature type="transmembrane region" description="Helical" evidence="1">
    <location>
        <begin position="81"/>
        <end position="103"/>
    </location>
</feature>
<dbReference type="RefSeq" id="WP_146356178.1">
    <property type="nucleotide sequence ID" value="NZ_VOIR01000013.1"/>
</dbReference>
<feature type="transmembrane region" description="Helical" evidence="1">
    <location>
        <begin position="55"/>
        <end position="74"/>
    </location>
</feature>
<dbReference type="Proteomes" id="UP000323221">
    <property type="component" value="Unassembled WGS sequence"/>
</dbReference>
<keyword evidence="1" id="KW-1133">Transmembrane helix</keyword>
<dbReference type="InterPro" id="IPR019051">
    <property type="entry name" value="Trp_biosyn_TM_oprn/chp"/>
</dbReference>
<dbReference type="AlphaFoldDB" id="A0A5M8QHA3"/>
<evidence type="ECO:0000313" key="2">
    <source>
        <dbReference type="EMBL" id="KAA6433742.1"/>
    </source>
</evidence>
<accession>A0A5M8QHA3</accession>
<sequence length="191" mass="18895">MSEAAGARRGPSGRVVAVLALLVAGALGLLGATQPWATVALVDGRMLATAGQEIAGGLTILSLATVALALVLPLAGRVWRLVLGALALALGVLMAVHAAGAVAGVGPALEALVAEATGLAGTAQQAEVAELATTGWSSAAIAGGALAALAGVWVLLTAHRWPARAPRTARYERTGSGLAWDAMDDGEDPTR</sequence>
<keyword evidence="3" id="KW-1185">Reference proteome</keyword>
<evidence type="ECO:0000256" key="1">
    <source>
        <dbReference type="SAM" id="Phobius"/>
    </source>
</evidence>
<reference evidence="2 3" key="1">
    <citation type="submission" date="2019-08" db="EMBL/GenBank/DDBJ databases">
        <title>Agrococcus lahaulensis sp. nov., isolated from a cold desert of the Indian Himalayas.</title>
        <authorList>
            <person name="Qu J.H."/>
        </authorList>
    </citation>
    <scope>NUCLEOTIDE SEQUENCE [LARGE SCALE GENOMIC DNA]</scope>
    <source>
        <strain evidence="2 3">NS18</strain>
    </source>
</reference>
<feature type="transmembrane region" description="Helical" evidence="1">
    <location>
        <begin position="136"/>
        <end position="158"/>
    </location>
</feature>